<comment type="caution">
    <text evidence="2">The sequence shown here is derived from an EMBL/GenBank/DDBJ whole genome shotgun (WGS) entry which is preliminary data.</text>
</comment>
<accession>A0A8T2DG82</accession>
<evidence type="ECO:0000313" key="2">
    <source>
        <dbReference type="EMBL" id="KAG7606141.1"/>
    </source>
</evidence>
<feature type="chain" id="PRO_5035897191" evidence="1">
    <location>
        <begin position="28"/>
        <end position="88"/>
    </location>
</feature>
<keyword evidence="1" id="KW-0732">Signal</keyword>
<evidence type="ECO:0000256" key="1">
    <source>
        <dbReference type="SAM" id="SignalP"/>
    </source>
</evidence>
<protein>
    <submittedName>
        <fullName evidence="2">Uncharacterized protein</fullName>
    </submittedName>
</protein>
<dbReference type="Proteomes" id="UP000694240">
    <property type="component" value="Chromosome 5"/>
</dbReference>
<keyword evidence="3" id="KW-1185">Reference proteome</keyword>
<reference evidence="2 3" key="1">
    <citation type="submission" date="2020-12" db="EMBL/GenBank/DDBJ databases">
        <title>Concerted genomic and epigenomic changes stabilize Arabidopsis allopolyploids.</title>
        <authorList>
            <person name="Chen Z."/>
        </authorList>
    </citation>
    <scope>NUCLEOTIDE SEQUENCE [LARGE SCALE GENOMIC DNA]</scope>
    <source>
        <strain evidence="2">Allo738</strain>
        <tissue evidence="2">Leaf</tissue>
    </source>
</reference>
<evidence type="ECO:0000313" key="3">
    <source>
        <dbReference type="Proteomes" id="UP000694240"/>
    </source>
</evidence>
<dbReference type="AlphaFoldDB" id="A0A8T2DG82"/>
<proteinExistence type="predicted"/>
<organism evidence="2 3">
    <name type="scientific">Arabidopsis thaliana x Arabidopsis arenosa</name>
    <dbReference type="NCBI Taxonomy" id="1240361"/>
    <lineage>
        <taxon>Eukaryota</taxon>
        <taxon>Viridiplantae</taxon>
        <taxon>Streptophyta</taxon>
        <taxon>Embryophyta</taxon>
        <taxon>Tracheophyta</taxon>
        <taxon>Spermatophyta</taxon>
        <taxon>Magnoliopsida</taxon>
        <taxon>eudicotyledons</taxon>
        <taxon>Gunneridae</taxon>
        <taxon>Pentapetalae</taxon>
        <taxon>rosids</taxon>
        <taxon>malvids</taxon>
        <taxon>Brassicales</taxon>
        <taxon>Brassicaceae</taxon>
        <taxon>Camelineae</taxon>
        <taxon>Arabidopsis</taxon>
    </lineage>
</organism>
<feature type="signal peptide" evidence="1">
    <location>
        <begin position="1"/>
        <end position="27"/>
    </location>
</feature>
<name>A0A8T2DG82_9BRAS</name>
<dbReference type="EMBL" id="JAEFBK010000005">
    <property type="protein sequence ID" value="KAG7606141.1"/>
    <property type="molecule type" value="Genomic_DNA"/>
</dbReference>
<gene>
    <name evidence="2" type="ORF">ISN45_At05g050850</name>
</gene>
<sequence length="88" mass="9562">MTTKMVSSHRLLTLMVFALLLIPMISGQSSKCTKGCTSTPECNIKCMKKGGGHCQAYIGRSHGRLAIENYCCCNNYSNSPISSPVMNI</sequence>